<evidence type="ECO:0000256" key="5">
    <source>
        <dbReference type="ARBA" id="ARBA00023006"/>
    </source>
</evidence>
<dbReference type="AlphaFoldDB" id="A7SB59"/>
<dbReference type="Proteomes" id="UP000001593">
    <property type="component" value="Unassembled WGS sequence"/>
</dbReference>
<keyword evidence="3" id="KW-0808">Transferase</keyword>
<accession>A7SB59</accession>
<evidence type="ECO:0000313" key="8">
    <source>
        <dbReference type="Proteomes" id="UP000001593"/>
    </source>
</evidence>
<dbReference type="PANTHER" id="PTHR14957:SF1">
    <property type="entry name" value="UBIQUITIN-LIKE-CONJUGATING ENZYME ATG10"/>
    <property type="match status" value="1"/>
</dbReference>
<gene>
    <name evidence="7" type="ORF">NEMVEDRAFT_v1g209579</name>
</gene>
<dbReference type="eggNOG" id="KOG4741">
    <property type="taxonomic scope" value="Eukaryota"/>
</dbReference>
<dbReference type="InterPro" id="IPR007135">
    <property type="entry name" value="Atg3/Atg10"/>
</dbReference>
<keyword evidence="5" id="KW-0072">Autophagy</keyword>
<name>A7SB59_NEMVE</name>
<dbReference type="Gene3D" id="3.30.1460.50">
    <property type="match status" value="1"/>
</dbReference>
<sequence>IVSGVPVKYLVKRSIVAIESHKAEDGERSLQYLEGLEASESYVSDDAGHSQISKESVTSPPAFPHFAHFFECELISIASRAKDSYWIFGYHGLYSPSYSVPVLYFTANKQDGTPLSLEEVWSNIPHVYHQRLQYEKWTFLTQQEHPILGAPCFQLHPCHTADLMKNTSPTGSFTAQGSKQIGTNYLVSWLSQVGPVVGLNLPLQYCSSQEGNCTTRA</sequence>
<dbReference type="GO" id="GO:0032446">
    <property type="term" value="P:protein modification by small protein conjugation"/>
    <property type="evidence" value="ECO:0000318"/>
    <property type="project" value="GO_Central"/>
</dbReference>
<feature type="non-terminal residue" evidence="7">
    <location>
        <position position="1"/>
    </location>
</feature>
<evidence type="ECO:0000256" key="2">
    <source>
        <dbReference type="ARBA" id="ARBA00021099"/>
    </source>
</evidence>
<evidence type="ECO:0000256" key="1">
    <source>
        <dbReference type="ARBA" id="ARBA00005696"/>
    </source>
</evidence>
<evidence type="ECO:0000256" key="4">
    <source>
        <dbReference type="ARBA" id="ARBA00022786"/>
    </source>
</evidence>
<dbReference type="PANTHER" id="PTHR14957">
    <property type="entry name" value="UBIQUITIN-LIKE-CONJUGATING ENZYME ATG10"/>
    <property type="match status" value="1"/>
</dbReference>
<dbReference type="GO" id="GO:0000045">
    <property type="term" value="P:autophagosome assembly"/>
    <property type="evidence" value="ECO:0000318"/>
    <property type="project" value="GO_Central"/>
</dbReference>
<dbReference type="GO" id="GO:0000423">
    <property type="term" value="P:mitophagy"/>
    <property type="evidence" value="ECO:0000318"/>
    <property type="project" value="GO_Central"/>
</dbReference>
<dbReference type="Pfam" id="PF03987">
    <property type="entry name" value="Autophagy_act_C"/>
    <property type="match status" value="1"/>
</dbReference>
<dbReference type="EMBL" id="DS469614">
    <property type="protein sequence ID" value="EDO39026.1"/>
    <property type="molecule type" value="Genomic_DNA"/>
</dbReference>
<reference evidence="7 8" key="1">
    <citation type="journal article" date="2007" name="Science">
        <title>Sea anemone genome reveals ancestral eumetazoan gene repertoire and genomic organization.</title>
        <authorList>
            <person name="Putnam N.H."/>
            <person name="Srivastava M."/>
            <person name="Hellsten U."/>
            <person name="Dirks B."/>
            <person name="Chapman J."/>
            <person name="Salamov A."/>
            <person name="Terry A."/>
            <person name="Shapiro H."/>
            <person name="Lindquist E."/>
            <person name="Kapitonov V.V."/>
            <person name="Jurka J."/>
            <person name="Genikhovich G."/>
            <person name="Grigoriev I.V."/>
            <person name="Lucas S.M."/>
            <person name="Steele R.E."/>
            <person name="Finnerty J.R."/>
            <person name="Technau U."/>
            <person name="Martindale M.Q."/>
            <person name="Rokhsar D.S."/>
        </authorList>
    </citation>
    <scope>NUCLEOTIDE SEQUENCE [LARGE SCALE GENOMIC DNA]</scope>
    <source>
        <strain evidence="8">CH2 X CH6</strain>
    </source>
</reference>
<dbReference type="InParanoid" id="A7SB59"/>
<dbReference type="HOGENOM" id="CLU_1275073_0_0_1"/>
<evidence type="ECO:0000256" key="3">
    <source>
        <dbReference type="ARBA" id="ARBA00022679"/>
    </source>
</evidence>
<dbReference type="STRING" id="45351.A7SB59"/>
<dbReference type="PhylomeDB" id="A7SB59"/>
<organism evidence="7 8">
    <name type="scientific">Nematostella vectensis</name>
    <name type="common">Starlet sea anemone</name>
    <dbReference type="NCBI Taxonomy" id="45351"/>
    <lineage>
        <taxon>Eukaryota</taxon>
        <taxon>Metazoa</taxon>
        <taxon>Cnidaria</taxon>
        <taxon>Anthozoa</taxon>
        <taxon>Hexacorallia</taxon>
        <taxon>Actiniaria</taxon>
        <taxon>Edwardsiidae</taxon>
        <taxon>Nematostella</taxon>
    </lineage>
</organism>
<evidence type="ECO:0000256" key="6">
    <source>
        <dbReference type="ARBA" id="ARBA00029833"/>
    </source>
</evidence>
<comment type="similarity">
    <text evidence="1">Belongs to the ATG10 family.</text>
</comment>
<keyword evidence="8" id="KW-1185">Reference proteome</keyword>
<evidence type="ECO:0000313" key="7">
    <source>
        <dbReference type="EMBL" id="EDO39026.1"/>
    </source>
</evidence>
<protein>
    <recommendedName>
        <fullName evidence="2">Ubiquitin-like-conjugating enzyme ATG10</fullName>
    </recommendedName>
    <alternativeName>
        <fullName evidence="6">Autophagy-related protein 10</fullName>
    </alternativeName>
</protein>
<proteinExistence type="inferred from homology"/>
<dbReference type="GO" id="GO:0061651">
    <property type="term" value="F:Atg12 conjugating enzyme activity"/>
    <property type="evidence" value="ECO:0000318"/>
    <property type="project" value="GO_Central"/>
</dbReference>
<keyword evidence="4" id="KW-0833">Ubl conjugation pathway</keyword>